<evidence type="ECO:0000313" key="6">
    <source>
        <dbReference type="Proteomes" id="UP000228945"/>
    </source>
</evidence>
<dbReference type="InterPro" id="IPR018060">
    <property type="entry name" value="HTH_AraC"/>
</dbReference>
<dbReference type="GO" id="GO:0005829">
    <property type="term" value="C:cytosol"/>
    <property type="evidence" value="ECO:0007669"/>
    <property type="project" value="TreeGrafter"/>
</dbReference>
<dbReference type="PANTHER" id="PTHR47894:SF1">
    <property type="entry name" value="HTH-TYPE TRANSCRIPTIONAL REGULATOR VQSM"/>
    <property type="match status" value="1"/>
</dbReference>
<dbReference type="PANTHER" id="PTHR47894">
    <property type="entry name" value="HTH-TYPE TRANSCRIPTIONAL REGULATOR GADX"/>
    <property type="match status" value="1"/>
</dbReference>
<evidence type="ECO:0000259" key="4">
    <source>
        <dbReference type="PROSITE" id="PS01124"/>
    </source>
</evidence>
<evidence type="ECO:0000256" key="3">
    <source>
        <dbReference type="ARBA" id="ARBA00023163"/>
    </source>
</evidence>
<dbReference type="RefSeq" id="WP_099620269.1">
    <property type="nucleotide sequence ID" value="NZ_CP024201.1"/>
</dbReference>
<protein>
    <recommendedName>
        <fullName evidence="4">HTH araC/xylS-type domain-containing protein</fullName>
    </recommendedName>
</protein>
<dbReference type="PROSITE" id="PS01124">
    <property type="entry name" value="HTH_ARAC_FAMILY_2"/>
    <property type="match status" value="1"/>
</dbReference>
<dbReference type="KEGG" id="cmb:CSW64_00625"/>
<sequence>MEAADVKDGPSPGGWIAERFRVPRRYLDILAGSQAAADLIATVEPAASGGEMLPSVVFLNLCLEHMRRTSDEAFAMAPRPVARGTFGLLIAAASQGDTFGEALQRFAMAAPLLRPDMRFDLVRSRRGLALSFDYPGPRRARHDLASEIFALTAHCGFRWLTGKRLKPVRLRVPPAAPPVGPTLLRPILSRTAVRRGEGVTVTYDAADADLPLQPVKYQHWAAAELSEFNTLMEEAAEGLAAGPAAPDIVNQVRAVLGPASWDEPSAARRLGMSTATLRRRLAEVGTTFRNLASDARRRAAASLLVTERSLEDVAQELGFSDARSLRRACRAWFGATPAEYRRTAG</sequence>
<dbReference type="GO" id="GO:0003700">
    <property type="term" value="F:DNA-binding transcription factor activity"/>
    <property type="evidence" value="ECO:0007669"/>
    <property type="project" value="InterPro"/>
</dbReference>
<keyword evidence="3" id="KW-0804">Transcription</keyword>
<dbReference type="InterPro" id="IPR032687">
    <property type="entry name" value="AraC-type_N"/>
</dbReference>
<dbReference type="AlphaFoldDB" id="A0A2D2ASM5"/>
<keyword evidence="2" id="KW-0238">DNA-binding</keyword>
<name>A0A2D2ASM5_9CAUL</name>
<evidence type="ECO:0000256" key="1">
    <source>
        <dbReference type="ARBA" id="ARBA00023015"/>
    </source>
</evidence>
<proteinExistence type="predicted"/>
<gene>
    <name evidence="5" type="ORF">CSW64_00625</name>
</gene>
<dbReference type="OrthoDB" id="9805730at2"/>
<dbReference type="Gene3D" id="1.10.10.60">
    <property type="entry name" value="Homeodomain-like"/>
    <property type="match status" value="1"/>
</dbReference>
<reference evidence="5 6" key="1">
    <citation type="submission" date="2017-10" db="EMBL/GenBank/DDBJ databases">
        <title>Genome sequence of Caulobacter mirabilis FWC38.</title>
        <authorList>
            <person name="Fiebig A."/>
            <person name="Crosson S."/>
        </authorList>
    </citation>
    <scope>NUCLEOTIDE SEQUENCE [LARGE SCALE GENOMIC DNA]</scope>
    <source>
        <strain evidence="5 6">FWC 38</strain>
    </source>
</reference>
<dbReference type="Proteomes" id="UP000228945">
    <property type="component" value="Chromosome"/>
</dbReference>
<dbReference type="EMBL" id="CP024201">
    <property type="protein sequence ID" value="ATQ41012.1"/>
    <property type="molecule type" value="Genomic_DNA"/>
</dbReference>
<dbReference type="Pfam" id="PF12625">
    <property type="entry name" value="Arabinose_bd"/>
    <property type="match status" value="1"/>
</dbReference>
<evidence type="ECO:0000256" key="2">
    <source>
        <dbReference type="ARBA" id="ARBA00023125"/>
    </source>
</evidence>
<evidence type="ECO:0000313" key="5">
    <source>
        <dbReference type="EMBL" id="ATQ41012.1"/>
    </source>
</evidence>
<dbReference type="GO" id="GO:0000976">
    <property type="term" value="F:transcription cis-regulatory region binding"/>
    <property type="evidence" value="ECO:0007669"/>
    <property type="project" value="TreeGrafter"/>
</dbReference>
<keyword evidence="1" id="KW-0805">Transcription regulation</keyword>
<dbReference type="SMART" id="SM00342">
    <property type="entry name" value="HTH_ARAC"/>
    <property type="match status" value="1"/>
</dbReference>
<feature type="domain" description="HTH araC/xylS-type" evidence="4">
    <location>
        <begin position="246"/>
        <end position="343"/>
    </location>
</feature>
<keyword evidence="6" id="KW-1185">Reference proteome</keyword>
<accession>A0A2D2ASM5</accession>
<dbReference type="SUPFAM" id="SSF46689">
    <property type="entry name" value="Homeodomain-like"/>
    <property type="match status" value="1"/>
</dbReference>
<dbReference type="Pfam" id="PF12833">
    <property type="entry name" value="HTH_18"/>
    <property type="match status" value="1"/>
</dbReference>
<dbReference type="InterPro" id="IPR009057">
    <property type="entry name" value="Homeodomain-like_sf"/>
</dbReference>
<organism evidence="5 6">
    <name type="scientific">Caulobacter mirabilis</name>
    <dbReference type="NCBI Taxonomy" id="69666"/>
    <lineage>
        <taxon>Bacteria</taxon>
        <taxon>Pseudomonadati</taxon>
        <taxon>Pseudomonadota</taxon>
        <taxon>Alphaproteobacteria</taxon>
        <taxon>Caulobacterales</taxon>
        <taxon>Caulobacteraceae</taxon>
        <taxon>Caulobacter</taxon>
    </lineage>
</organism>